<evidence type="ECO:0000313" key="3">
    <source>
        <dbReference type="EMBL" id="KZT13224.1"/>
    </source>
</evidence>
<gene>
    <name evidence="3" type="ORF">LAESUDRAFT_719559</name>
</gene>
<dbReference type="AlphaFoldDB" id="A0A165IKY8"/>
<feature type="transmembrane region" description="Helical" evidence="1">
    <location>
        <begin position="86"/>
        <end position="109"/>
    </location>
</feature>
<dbReference type="InParanoid" id="A0A165IKY8"/>
<sequence>MTSIALIAGPQFLGICFNWALLGLLNLQVYLYYEYFPKDPWFLKCLAYGMLIYEWVQTGLLTGAAMSIYVYGYGDVKDLLEFHNTWFSATMMCGIISATVQIFFAWRIYKLSRSRVLAGVIVVLAVLQCVASLVGGAYEKSIGIASALEGSLLKAVVLWLSASALVDILIAVSMTILLLKSKTGIKSTDAFINRMIRLVVETGTLTASLSIIVLITANIKPLHETLVYEAPALILTKMYSNTFLTNLNNREFIRRRDATVVELAPMSELQFAQNVTAQRVEISTRPGMESSTSDAASVAFVRKGFALGSPLTEDLSSVLEAQTKRPARRNSVV</sequence>
<feature type="transmembrane region" description="Helical" evidence="1">
    <location>
        <begin position="12"/>
        <end position="33"/>
    </location>
</feature>
<feature type="transmembrane region" description="Helical" evidence="1">
    <location>
        <begin position="158"/>
        <end position="178"/>
    </location>
</feature>
<dbReference type="GeneID" id="63824686"/>
<dbReference type="RefSeq" id="XP_040770734.1">
    <property type="nucleotide sequence ID" value="XM_040907657.1"/>
</dbReference>
<organism evidence="3 4">
    <name type="scientific">Laetiporus sulphureus 93-53</name>
    <dbReference type="NCBI Taxonomy" id="1314785"/>
    <lineage>
        <taxon>Eukaryota</taxon>
        <taxon>Fungi</taxon>
        <taxon>Dikarya</taxon>
        <taxon>Basidiomycota</taxon>
        <taxon>Agaricomycotina</taxon>
        <taxon>Agaricomycetes</taxon>
        <taxon>Polyporales</taxon>
        <taxon>Laetiporus</taxon>
    </lineage>
</organism>
<name>A0A165IKY8_9APHY</name>
<keyword evidence="1" id="KW-1133">Transmembrane helix</keyword>
<dbReference type="InterPro" id="IPR045339">
    <property type="entry name" value="DUF6534"/>
</dbReference>
<reference evidence="3 4" key="1">
    <citation type="journal article" date="2016" name="Mol. Biol. Evol.">
        <title>Comparative Genomics of Early-Diverging Mushroom-Forming Fungi Provides Insights into the Origins of Lignocellulose Decay Capabilities.</title>
        <authorList>
            <person name="Nagy L.G."/>
            <person name="Riley R."/>
            <person name="Tritt A."/>
            <person name="Adam C."/>
            <person name="Daum C."/>
            <person name="Floudas D."/>
            <person name="Sun H."/>
            <person name="Yadav J.S."/>
            <person name="Pangilinan J."/>
            <person name="Larsson K.H."/>
            <person name="Matsuura K."/>
            <person name="Barry K."/>
            <person name="Labutti K."/>
            <person name="Kuo R."/>
            <person name="Ohm R.A."/>
            <person name="Bhattacharya S.S."/>
            <person name="Shirouzu T."/>
            <person name="Yoshinaga Y."/>
            <person name="Martin F.M."/>
            <person name="Grigoriev I.V."/>
            <person name="Hibbett D.S."/>
        </authorList>
    </citation>
    <scope>NUCLEOTIDE SEQUENCE [LARGE SCALE GENOMIC DNA]</scope>
    <source>
        <strain evidence="3 4">93-53</strain>
    </source>
</reference>
<dbReference type="OrthoDB" id="2953893at2759"/>
<evidence type="ECO:0000256" key="1">
    <source>
        <dbReference type="SAM" id="Phobius"/>
    </source>
</evidence>
<dbReference type="PANTHER" id="PTHR40465:SF1">
    <property type="entry name" value="DUF6534 DOMAIN-CONTAINING PROTEIN"/>
    <property type="match status" value="1"/>
</dbReference>
<feature type="transmembrane region" description="Helical" evidence="1">
    <location>
        <begin position="198"/>
        <end position="217"/>
    </location>
</feature>
<keyword evidence="4" id="KW-1185">Reference proteome</keyword>
<evidence type="ECO:0000313" key="4">
    <source>
        <dbReference type="Proteomes" id="UP000076871"/>
    </source>
</evidence>
<keyword evidence="1" id="KW-0812">Transmembrane</keyword>
<feature type="transmembrane region" description="Helical" evidence="1">
    <location>
        <begin position="116"/>
        <end position="138"/>
    </location>
</feature>
<dbReference type="Pfam" id="PF20152">
    <property type="entry name" value="DUF6534"/>
    <property type="match status" value="1"/>
</dbReference>
<protein>
    <recommendedName>
        <fullName evidence="2">DUF6534 domain-containing protein</fullName>
    </recommendedName>
</protein>
<proteinExistence type="predicted"/>
<keyword evidence="1" id="KW-0472">Membrane</keyword>
<accession>A0A165IKY8</accession>
<dbReference type="PANTHER" id="PTHR40465">
    <property type="entry name" value="CHROMOSOME 1, WHOLE GENOME SHOTGUN SEQUENCE"/>
    <property type="match status" value="1"/>
</dbReference>
<dbReference type="STRING" id="1314785.A0A165IKY8"/>
<dbReference type="Proteomes" id="UP000076871">
    <property type="component" value="Unassembled WGS sequence"/>
</dbReference>
<evidence type="ECO:0000259" key="2">
    <source>
        <dbReference type="Pfam" id="PF20152"/>
    </source>
</evidence>
<dbReference type="EMBL" id="KV427605">
    <property type="protein sequence ID" value="KZT13224.1"/>
    <property type="molecule type" value="Genomic_DNA"/>
</dbReference>
<feature type="domain" description="DUF6534" evidence="2">
    <location>
        <begin position="163"/>
        <end position="251"/>
    </location>
</feature>
<feature type="transmembrane region" description="Helical" evidence="1">
    <location>
        <begin position="45"/>
        <end position="74"/>
    </location>
</feature>